<feature type="transmembrane region" description="Helical" evidence="4">
    <location>
        <begin position="167"/>
        <end position="188"/>
    </location>
</feature>
<feature type="transmembrane region" description="Helical" evidence="4">
    <location>
        <begin position="274"/>
        <end position="294"/>
    </location>
</feature>
<dbReference type="RefSeq" id="WP_106667037.1">
    <property type="nucleotide sequence ID" value="NZ_PGGM01000016.1"/>
</dbReference>
<dbReference type="GO" id="GO:0022857">
    <property type="term" value="F:transmembrane transporter activity"/>
    <property type="evidence" value="ECO:0007669"/>
    <property type="project" value="InterPro"/>
</dbReference>
<evidence type="ECO:0000313" key="6">
    <source>
        <dbReference type="Proteomes" id="UP000241764"/>
    </source>
</evidence>
<dbReference type="PANTHER" id="PTHR23523:SF2">
    <property type="entry name" value="2-NITROIMIDAZOLE TRANSPORTER"/>
    <property type="match status" value="1"/>
</dbReference>
<dbReference type="OrthoDB" id="5317164at2"/>
<reference evidence="6" key="1">
    <citation type="submission" date="2017-11" db="EMBL/GenBank/DDBJ databases">
        <authorList>
            <person name="Kuznetsova I."/>
            <person name="Sazanova A."/>
            <person name="Chirak E."/>
            <person name="Safronova V."/>
            <person name="Willems A."/>
        </authorList>
    </citation>
    <scope>NUCLEOTIDE SEQUENCE [LARGE SCALE GENOMIC DNA]</scope>
    <source>
        <strain evidence="6">CCBAU 03422</strain>
    </source>
</reference>
<dbReference type="InterPro" id="IPR052524">
    <property type="entry name" value="MFS_Cyanate_Porter"/>
</dbReference>
<evidence type="ECO:0000256" key="3">
    <source>
        <dbReference type="ARBA" id="ARBA00023136"/>
    </source>
</evidence>
<feature type="transmembrane region" description="Helical" evidence="4">
    <location>
        <begin position="78"/>
        <end position="98"/>
    </location>
</feature>
<keyword evidence="6" id="KW-1185">Reference proteome</keyword>
<comment type="caution">
    <text evidence="5">The sequence shown here is derived from an EMBL/GenBank/DDBJ whole genome shotgun (WGS) entry which is preliminary data.</text>
</comment>
<evidence type="ECO:0000256" key="2">
    <source>
        <dbReference type="ARBA" id="ARBA00022989"/>
    </source>
</evidence>
<keyword evidence="1 4" id="KW-0812">Transmembrane</keyword>
<dbReference type="Pfam" id="PF07690">
    <property type="entry name" value="MFS_1"/>
    <property type="match status" value="1"/>
</dbReference>
<feature type="transmembrane region" description="Helical" evidence="4">
    <location>
        <begin position="200"/>
        <end position="220"/>
    </location>
</feature>
<feature type="transmembrane region" description="Helical" evidence="4">
    <location>
        <begin position="39"/>
        <end position="58"/>
    </location>
</feature>
<dbReference type="Gene3D" id="1.20.1250.20">
    <property type="entry name" value="MFS general substrate transporter like domains"/>
    <property type="match status" value="2"/>
</dbReference>
<dbReference type="AlphaFoldDB" id="A0A2P7AYB1"/>
<sequence>MNQHRLPGHRANDIVGEPLIDAEADSVPQPRPPIFSSRAARIVTGLSLVLIAFNLRPVFSSASALLPEIIEDTGLSSFGAGVLTTLPVVCLGVFAPLAPRLAQRIGAERTLLAVLLLLALGTALRGFGSLPLLFLGTAIAGACIATGNVLLPGLVKRDFASRTGLMTGLYTMALCAGAASAAGFTLPLQHMLGGSWSLALGAWALPAILVAMIWFPHAFFRKVRMKHAGFRVEGLWRDRLAWQVTLFMGLQSALAYCVFGWLSPILRDRGLDGVTAGAVVSVSVMAQVFACLLVPSIAVRCKDQRLINVTLVGLAVIGLLGFLFAPLSTVWLWAVIQGIGQGGLIAVAMTIIVSRSGDAHIASHLSGMAQCVGYMLAAIGPLLVGLIHSLTGSYSATAILFVLLGFGVAIFGWGAGSATHVKARTIQV</sequence>
<dbReference type="CDD" id="cd17339">
    <property type="entry name" value="MFS_NIMT_CynX_like"/>
    <property type="match status" value="1"/>
</dbReference>
<protein>
    <submittedName>
        <fullName evidence="5">Cyanate transporter</fullName>
    </submittedName>
</protein>
<dbReference type="InterPro" id="IPR011701">
    <property type="entry name" value="MFS"/>
</dbReference>
<dbReference type="Proteomes" id="UP000241764">
    <property type="component" value="Unassembled WGS sequence"/>
</dbReference>
<dbReference type="InterPro" id="IPR036259">
    <property type="entry name" value="MFS_trans_sf"/>
</dbReference>
<accession>A0A2P7AYB1</accession>
<feature type="transmembrane region" description="Helical" evidence="4">
    <location>
        <begin position="394"/>
        <end position="415"/>
    </location>
</feature>
<feature type="transmembrane region" description="Helical" evidence="4">
    <location>
        <begin position="365"/>
        <end position="388"/>
    </location>
</feature>
<gene>
    <name evidence="5" type="ORF">CU103_26605</name>
</gene>
<feature type="transmembrane region" description="Helical" evidence="4">
    <location>
        <begin position="110"/>
        <end position="127"/>
    </location>
</feature>
<evidence type="ECO:0000256" key="1">
    <source>
        <dbReference type="ARBA" id="ARBA00022692"/>
    </source>
</evidence>
<feature type="transmembrane region" description="Helical" evidence="4">
    <location>
        <begin position="331"/>
        <end position="353"/>
    </location>
</feature>
<dbReference type="PANTHER" id="PTHR23523">
    <property type="match status" value="1"/>
</dbReference>
<feature type="transmembrane region" description="Helical" evidence="4">
    <location>
        <begin position="133"/>
        <end position="155"/>
    </location>
</feature>
<name>A0A2P7AYB1_9HYPH</name>
<organism evidence="5 6">
    <name type="scientific">Phyllobacterium sophorae</name>
    <dbReference type="NCBI Taxonomy" id="1520277"/>
    <lineage>
        <taxon>Bacteria</taxon>
        <taxon>Pseudomonadati</taxon>
        <taxon>Pseudomonadota</taxon>
        <taxon>Alphaproteobacteria</taxon>
        <taxon>Hyphomicrobiales</taxon>
        <taxon>Phyllobacteriaceae</taxon>
        <taxon>Phyllobacterium</taxon>
    </lineage>
</organism>
<keyword evidence="3 4" id="KW-0472">Membrane</keyword>
<evidence type="ECO:0000313" key="5">
    <source>
        <dbReference type="EMBL" id="PSH59209.1"/>
    </source>
</evidence>
<dbReference type="SUPFAM" id="SSF103473">
    <property type="entry name" value="MFS general substrate transporter"/>
    <property type="match status" value="1"/>
</dbReference>
<dbReference type="EMBL" id="PGGM01000016">
    <property type="protein sequence ID" value="PSH59209.1"/>
    <property type="molecule type" value="Genomic_DNA"/>
</dbReference>
<keyword evidence="2 4" id="KW-1133">Transmembrane helix</keyword>
<evidence type="ECO:0000256" key="4">
    <source>
        <dbReference type="SAM" id="Phobius"/>
    </source>
</evidence>
<proteinExistence type="predicted"/>
<feature type="transmembrane region" description="Helical" evidence="4">
    <location>
        <begin position="306"/>
        <end position="325"/>
    </location>
</feature>
<feature type="transmembrane region" description="Helical" evidence="4">
    <location>
        <begin position="240"/>
        <end position="262"/>
    </location>
</feature>